<dbReference type="STRING" id="1121395.SAMN02745215_03692"/>
<keyword evidence="3 5" id="KW-0067">ATP-binding</keyword>
<dbReference type="Pfam" id="PF13607">
    <property type="entry name" value="Succ_CoA_lig"/>
    <property type="match status" value="1"/>
</dbReference>
<dbReference type="FunFam" id="3.30.1490.20:FF:000020">
    <property type="entry name" value="Protein lysine acetyltransferase"/>
    <property type="match status" value="1"/>
</dbReference>
<evidence type="ECO:0000313" key="7">
    <source>
        <dbReference type="EMBL" id="SHN81918.1"/>
    </source>
</evidence>
<dbReference type="Proteomes" id="UP000184010">
    <property type="component" value="Unassembled WGS sequence"/>
</dbReference>
<keyword evidence="2 5" id="KW-0547">Nucleotide-binding</keyword>
<evidence type="ECO:0000256" key="2">
    <source>
        <dbReference type="ARBA" id="ARBA00022741"/>
    </source>
</evidence>
<dbReference type="Pfam" id="PF13549">
    <property type="entry name" value="ATP-grasp_5"/>
    <property type="match status" value="1"/>
</dbReference>
<organism evidence="7 8">
    <name type="scientific">Desulfitobacterium chlororespirans DSM 11544</name>
    <dbReference type="NCBI Taxonomy" id="1121395"/>
    <lineage>
        <taxon>Bacteria</taxon>
        <taxon>Bacillati</taxon>
        <taxon>Bacillota</taxon>
        <taxon>Clostridia</taxon>
        <taxon>Eubacteriales</taxon>
        <taxon>Desulfitobacteriaceae</taxon>
        <taxon>Desulfitobacterium</taxon>
    </lineage>
</organism>
<dbReference type="PROSITE" id="PS50975">
    <property type="entry name" value="ATP_GRASP"/>
    <property type="match status" value="1"/>
</dbReference>
<dbReference type="InterPro" id="IPR016102">
    <property type="entry name" value="Succinyl-CoA_synth-like"/>
</dbReference>
<dbReference type="Gene3D" id="3.30.470.20">
    <property type="entry name" value="ATP-grasp fold, B domain"/>
    <property type="match status" value="1"/>
</dbReference>
<dbReference type="PANTHER" id="PTHR43334">
    <property type="entry name" value="ACETATE--COA LIGASE [ADP-FORMING]"/>
    <property type="match status" value="1"/>
</dbReference>
<evidence type="ECO:0000256" key="5">
    <source>
        <dbReference type="PROSITE-ProRule" id="PRU00409"/>
    </source>
</evidence>
<comment type="similarity">
    <text evidence="4">In the N-terminal section; belongs to the acetate CoA ligase alpha subunit family.</text>
</comment>
<dbReference type="InterPro" id="IPR051538">
    <property type="entry name" value="Acyl-CoA_Synth/Transferase"/>
</dbReference>
<dbReference type="InterPro" id="IPR013815">
    <property type="entry name" value="ATP_grasp_subdomain_1"/>
</dbReference>
<protein>
    <submittedName>
        <fullName evidence="7">Acyl-CoA synthetase (NDP forming)</fullName>
    </submittedName>
</protein>
<dbReference type="InterPro" id="IPR011761">
    <property type="entry name" value="ATP-grasp"/>
</dbReference>
<dbReference type="InterPro" id="IPR003781">
    <property type="entry name" value="CoA-bd"/>
</dbReference>
<dbReference type="AlphaFoldDB" id="A0A1M7UG05"/>
<dbReference type="Pfam" id="PF13380">
    <property type="entry name" value="CoA_binding_2"/>
    <property type="match status" value="1"/>
</dbReference>
<dbReference type="Gene3D" id="3.40.50.720">
    <property type="entry name" value="NAD(P)-binding Rossmann-like Domain"/>
    <property type="match status" value="1"/>
</dbReference>
<accession>A0A1M7UG05</accession>
<dbReference type="EMBL" id="FRDN01000012">
    <property type="protein sequence ID" value="SHN81918.1"/>
    <property type="molecule type" value="Genomic_DNA"/>
</dbReference>
<feature type="domain" description="ATP-grasp" evidence="6">
    <location>
        <begin position="480"/>
        <end position="516"/>
    </location>
</feature>
<evidence type="ECO:0000256" key="1">
    <source>
        <dbReference type="ARBA" id="ARBA00022598"/>
    </source>
</evidence>
<evidence type="ECO:0000256" key="4">
    <source>
        <dbReference type="ARBA" id="ARBA00060888"/>
    </source>
</evidence>
<dbReference type="GO" id="GO:0046872">
    <property type="term" value="F:metal ion binding"/>
    <property type="evidence" value="ECO:0007669"/>
    <property type="project" value="InterPro"/>
</dbReference>
<dbReference type="GO" id="GO:0005524">
    <property type="term" value="F:ATP binding"/>
    <property type="evidence" value="ECO:0007669"/>
    <property type="project" value="UniProtKB-UniRule"/>
</dbReference>
<dbReference type="Gene3D" id="3.30.1490.20">
    <property type="entry name" value="ATP-grasp fold, A domain"/>
    <property type="match status" value="1"/>
</dbReference>
<sequence>MSLKKLFYPKTIAIVGASQNLDSIGGQPIKFLKKYNFQGTVMPVNPKYSEIAGLKCYPSVSSITEEIDVVLVSVAASRVLPIVKECVEKKAHFVVIFSSGFAEMGNHQGQQELIDAVAGTGTRILGPNNQGIVNFIDGIPAGFNPLLDAEVIPKGNIGIVAQSSGLGFAAIGFAIQQRLGISHIATVGNQADINIMELIQFMIEDEHTSIITCIVEGLKPSSNLPELAKLAKQKGKSLVFLKLGRTAVGKKASMSHSGSLAGDSDIFEAFCKQAGIISVKDMEDLIDVLIGLQGKKPGGDRVAVVTETGGSGILAADICEDFHIQTPRLTEETINSLNAILPDFASAQNPVDFTAHIFNQEDLFRNCLVEVVKDSNIDVLLFSFGPTRGKLAEKMADDIIEISKELNKSIFISWLTPEQPFFNKLREANVPLYPTPYRCIRALEHIVRQEIPVKAAEKKATADKKHGDAEVLSLTEYQTKKMLGEYGIAVLRGGLATSLEEAVNLGSQIDYPVVLKVMSPQIAHKTDAGLVILGIKNEQELTDNYNTILERAKKSFPTAAIEGVLVEKMVEKPVAEVILGIKYDITFGPVIIFGLGGIFVEVLGDVARRVLPLTREEALAMLASIKAYPLLNGYRGKPQGNLDALVDMILNLSRFAIEQQDNFKEMDINPVFVMPEGQGVICGDALLIPR</sequence>
<gene>
    <name evidence="7" type="ORF">SAMN02745215_03692</name>
</gene>
<reference evidence="8" key="1">
    <citation type="submission" date="2016-12" db="EMBL/GenBank/DDBJ databases">
        <authorList>
            <person name="Varghese N."/>
            <person name="Submissions S."/>
        </authorList>
    </citation>
    <scope>NUCLEOTIDE SEQUENCE [LARGE SCALE GENOMIC DNA]</scope>
    <source>
        <strain evidence="8">DSM 11544</strain>
    </source>
</reference>
<dbReference type="SUPFAM" id="SSF56059">
    <property type="entry name" value="Glutathione synthetase ATP-binding domain-like"/>
    <property type="match status" value="1"/>
</dbReference>
<dbReference type="SMART" id="SM00881">
    <property type="entry name" value="CoA_binding"/>
    <property type="match status" value="1"/>
</dbReference>
<evidence type="ECO:0000256" key="3">
    <source>
        <dbReference type="ARBA" id="ARBA00022840"/>
    </source>
</evidence>
<dbReference type="GO" id="GO:0016874">
    <property type="term" value="F:ligase activity"/>
    <property type="evidence" value="ECO:0007669"/>
    <property type="project" value="UniProtKB-KW"/>
</dbReference>
<proteinExistence type="inferred from homology"/>
<dbReference type="Gene3D" id="3.40.50.261">
    <property type="entry name" value="Succinyl-CoA synthetase domains"/>
    <property type="match status" value="2"/>
</dbReference>
<evidence type="ECO:0000259" key="6">
    <source>
        <dbReference type="PROSITE" id="PS50975"/>
    </source>
</evidence>
<name>A0A1M7UG05_9FIRM</name>
<dbReference type="PANTHER" id="PTHR43334:SF1">
    <property type="entry name" value="3-HYDROXYPROPIONATE--COA LIGASE [ADP-FORMING]"/>
    <property type="match status" value="1"/>
</dbReference>
<keyword evidence="8" id="KW-1185">Reference proteome</keyword>
<dbReference type="RefSeq" id="WP_072773939.1">
    <property type="nucleotide sequence ID" value="NZ_FRDN01000012.1"/>
</dbReference>
<dbReference type="SUPFAM" id="SSF51735">
    <property type="entry name" value="NAD(P)-binding Rossmann-fold domains"/>
    <property type="match status" value="1"/>
</dbReference>
<dbReference type="InterPro" id="IPR036291">
    <property type="entry name" value="NAD(P)-bd_dom_sf"/>
</dbReference>
<keyword evidence="1" id="KW-0436">Ligase</keyword>
<dbReference type="InterPro" id="IPR032875">
    <property type="entry name" value="Succ_CoA_lig_flav_dom"/>
</dbReference>
<evidence type="ECO:0000313" key="8">
    <source>
        <dbReference type="Proteomes" id="UP000184010"/>
    </source>
</evidence>
<dbReference type="SUPFAM" id="SSF52210">
    <property type="entry name" value="Succinyl-CoA synthetase domains"/>
    <property type="match status" value="2"/>
</dbReference>